<dbReference type="Pfam" id="PF00248">
    <property type="entry name" value="Aldo_ket_red"/>
    <property type="match status" value="1"/>
</dbReference>
<dbReference type="PRINTS" id="PR00069">
    <property type="entry name" value="ALDKETRDTASE"/>
</dbReference>
<dbReference type="GO" id="GO:0016491">
    <property type="term" value="F:oxidoreductase activity"/>
    <property type="evidence" value="ECO:0007669"/>
    <property type="project" value="UniProtKB-KW"/>
</dbReference>
<dbReference type="EMBL" id="FQVL01000012">
    <property type="protein sequence ID" value="SHF26435.1"/>
    <property type="molecule type" value="Genomic_DNA"/>
</dbReference>
<dbReference type="STRING" id="112248.SAMN05444392_11274"/>
<dbReference type="Gene3D" id="3.20.20.100">
    <property type="entry name" value="NADP-dependent oxidoreductase domain"/>
    <property type="match status" value="1"/>
</dbReference>
<dbReference type="PANTHER" id="PTHR43364">
    <property type="entry name" value="NADH-SPECIFIC METHYLGLYOXAL REDUCTASE-RELATED"/>
    <property type="match status" value="1"/>
</dbReference>
<accession>A0A1M5A8F5</accession>
<sequence>MKFFTIQGQKNGLPHKINCSQLVMGSGDFLRLDNFEFAASILDRFIELGGTTFDTAFHYRHSEKALGKWIESRNIRDQVTILTKGCHPTREFPTQPRVNPQAIYEDLMGSLERLQTDYVDLYALHRDDPTVPVGELLEALNQWIEKGTIRAIGASNWKLDRIIEANQYAAQHQLIPFTFTSPNLSLAKCNRPRWEGCVSADQTMIQWHKQNQVPLLSWSSQAGGFFSGRFTPEDHSNQEMVEVYYNDDNWERFARAKQLAEQKQVTPIQIALAYVLNQPFATAALIGPENADELISSFEGAQLKLTEKEVAWLDLQKII</sequence>
<name>A0A1M5A8F5_9BACL</name>
<keyword evidence="1" id="KW-0560">Oxidoreductase</keyword>
<keyword evidence="4" id="KW-1185">Reference proteome</keyword>
<proteinExistence type="predicted"/>
<protein>
    <submittedName>
        <fullName evidence="3">Predicted oxidoreductase</fullName>
    </submittedName>
</protein>
<evidence type="ECO:0000259" key="2">
    <source>
        <dbReference type="Pfam" id="PF00248"/>
    </source>
</evidence>
<dbReference type="PANTHER" id="PTHR43364:SF4">
    <property type="entry name" value="NAD(P)-LINKED OXIDOREDUCTASE SUPERFAMILY PROTEIN"/>
    <property type="match status" value="1"/>
</dbReference>
<dbReference type="InterPro" id="IPR050523">
    <property type="entry name" value="AKR_Detox_Biosynth"/>
</dbReference>
<reference evidence="3 4" key="1">
    <citation type="submission" date="2016-11" db="EMBL/GenBank/DDBJ databases">
        <authorList>
            <person name="Jaros S."/>
            <person name="Januszkiewicz K."/>
            <person name="Wedrychowicz H."/>
        </authorList>
    </citation>
    <scope>NUCLEOTIDE SEQUENCE [LARGE SCALE GENOMIC DNA]</scope>
    <source>
        <strain evidence="3 4">DSM 44666</strain>
    </source>
</reference>
<dbReference type="InterPro" id="IPR020471">
    <property type="entry name" value="AKR"/>
</dbReference>
<dbReference type="Proteomes" id="UP000184476">
    <property type="component" value="Unassembled WGS sequence"/>
</dbReference>
<evidence type="ECO:0000313" key="4">
    <source>
        <dbReference type="Proteomes" id="UP000184476"/>
    </source>
</evidence>
<dbReference type="InterPro" id="IPR036812">
    <property type="entry name" value="NAD(P)_OxRdtase_dom_sf"/>
</dbReference>
<evidence type="ECO:0000313" key="3">
    <source>
        <dbReference type="EMBL" id="SHF26435.1"/>
    </source>
</evidence>
<dbReference type="CDD" id="cd19082">
    <property type="entry name" value="AKR_AKR10A1_2"/>
    <property type="match status" value="1"/>
</dbReference>
<organism evidence="3 4">
    <name type="scientific">Seinonella peptonophila</name>
    <dbReference type="NCBI Taxonomy" id="112248"/>
    <lineage>
        <taxon>Bacteria</taxon>
        <taxon>Bacillati</taxon>
        <taxon>Bacillota</taxon>
        <taxon>Bacilli</taxon>
        <taxon>Bacillales</taxon>
        <taxon>Thermoactinomycetaceae</taxon>
        <taxon>Seinonella</taxon>
    </lineage>
</organism>
<feature type="domain" description="NADP-dependent oxidoreductase" evidence="2">
    <location>
        <begin position="34"/>
        <end position="314"/>
    </location>
</feature>
<dbReference type="SUPFAM" id="SSF51430">
    <property type="entry name" value="NAD(P)-linked oxidoreductase"/>
    <property type="match status" value="1"/>
</dbReference>
<dbReference type="GO" id="GO:0005829">
    <property type="term" value="C:cytosol"/>
    <property type="evidence" value="ECO:0007669"/>
    <property type="project" value="TreeGrafter"/>
</dbReference>
<dbReference type="AlphaFoldDB" id="A0A1M5A8F5"/>
<evidence type="ECO:0000256" key="1">
    <source>
        <dbReference type="ARBA" id="ARBA00023002"/>
    </source>
</evidence>
<dbReference type="RefSeq" id="WP_073156765.1">
    <property type="nucleotide sequence ID" value="NZ_FQVL01000012.1"/>
</dbReference>
<dbReference type="InterPro" id="IPR023210">
    <property type="entry name" value="NADP_OxRdtase_dom"/>
</dbReference>
<dbReference type="OrthoDB" id="9773828at2"/>
<gene>
    <name evidence="3" type="ORF">SAMN05444392_11274</name>
</gene>